<dbReference type="PANTHER" id="PTHR13260">
    <property type="entry name" value="ANAPHASE PROMOTING COMPLEX SUBUNIT 4 APC4"/>
    <property type="match status" value="1"/>
</dbReference>
<dbReference type="GO" id="GO:0034399">
    <property type="term" value="C:nuclear periphery"/>
    <property type="evidence" value="ECO:0007669"/>
    <property type="project" value="TreeGrafter"/>
</dbReference>
<keyword evidence="4" id="KW-0833">Ubl conjugation pathway</keyword>
<dbReference type="Pfam" id="PF12896">
    <property type="entry name" value="ANAPC4"/>
    <property type="match status" value="1"/>
</dbReference>
<evidence type="ECO:0000256" key="1">
    <source>
        <dbReference type="ARBA" id="ARBA00016067"/>
    </source>
</evidence>
<dbReference type="InterPro" id="IPR024790">
    <property type="entry name" value="APC4_long_dom"/>
</dbReference>
<keyword evidence="9" id="KW-1185">Reference proteome</keyword>
<dbReference type="Proteomes" id="UP001203297">
    <property type="component" value="Unassembled WGS sequence"/>
</dbReference>
<accession>A0AAD4QTR4</accession>
<dbReference type="GO" id="GO:0051301">
    <property type="term" value="P:cell division"/>
    <property type="evidence" value="ECO:0007669"/>
    <property type="project" value="UniProtKB-KW"/>
</dbReference>
<keyword evidence="5" id="KW-0131">Cell cycle</keyword>
<dbReference type="Pfam" id="PF12894">
    <property type="entry name" value="ANAPC4_WD40"/>
    <property type="match status" value="1"/>
</dbReference>
<dbReference type="GO" id="GO:0005680">
    <property type="term" value="C:anaphase-promoting complex"/>
    <property type="evidence" value="ECO:0007669"/>
    <property type="project" value="InterPro"/>
</dbReference>
<dbReference type="GO" id="GO:0031145">
    <property type="term" value="P:anaphase-promoting complex-dependent catabolic process"/>
    <property type="evidence" value="ECO:0007669"/>
    <property type="project" value="InterPro"/>
</dbReference>
<dbReference type="SUPFAM" id="SSF82171">
    <property type="entry name" value="DPP6 N-terminal domain-like"/>
    <property type="match status" value="1"/>
</dbReference>
<dbReference type="PANTHER" id="PTHR13260:SF0">
    <property type="entry name" value="ANAPHASE-PROMOTING COMPLEX SUBUNIT 4"/>
    <property type="match status" value="1"/>
</dbReference>
<gene>
    <name evidence="8" type="ORF">B0F90DRAFT_1676787</name>
</gene>
<feature type="domain" description="Anaphase-promoting complex subunit 4 long" evidence="7">
    <location>
        <begin position="308"/>
        <end position="503"/>
    </location>
</feature>
<sequence>MNLNDYKPFVSLAKLPLPLSSRLLPAACCPDKDLVVTISPQNGKDHITLWKMQGSKKWEVDVRSDSVRNETIVDLAWCPNGQAIALVHHPPRITIHSVHDGREEHSPPFVHELSESARLTGVWWFKDDMQAETDSIPDIFQRHSDISGSAHSIIKHLPLLDPVTDNSRVLTATQLFSFQSASSSSMSKQSDLPEAIAAWPTLPPDFLAASIQPADVAGEQDASHLKDLNKSDDSKMNSILVVSDDTGHIHCFLDGSYPLGAILIGANSTTVSLRKDPQNPILSAHQQSHMGGTTLCPTRVELPLLNMRIPRELARTSTTARELLWYAMRVLDEMYVAWFGSGTQIGAREPGIRWLKSLDDLQAQMGASVTDNTLSLLDLTLLLLVGRSSEAVSDYIGSGEQMSERGLQKWESTVAEALVKLRDFSELRVAPACQRLHLVLEEILGWSQLPQMYGACELKKDDITQAMKMTSRAIFSASWLSAAARRELSRFKEFMRWLRFEIGNASPVADSQSSNQPRHDILEVNDYLTTGLVKSEIDAWFCGGVPDFLPQDLGIPHDNQNLAAAIERARSALRDPSQTAWAHPVGHKNIGQLDRNLHALIKDLSSQCQEIFSHAASGTARAARCKPPDMSHPAGSSDPETHVSYRIREWNAGYNQGSKLRAQYLAACKPLVGEGADLCVLRLVYEPMIANVNAKIAVGAAMLQCSGDGVGNNVRYNVLDFDFFDNDNLVVVFRVDGAAGACPTVTALVPRDKANRDLGITQGPTTVATVGFSDLDYQDLRLSTSVNELSREQLIEHAVKVWKVGQVLYTKSEDNLSDC</sequence>
<dbReference type="AlphaFoldDB" id="A0AAD4QTR4"/>
<evidence type="ECO:0000256" key="3">
    <source>
        <dbReference type="ARBA" id="ARBA00022776"/>
    </source>
</evidence>
<evidence type="ECO:0000259" key="7">
    <source>
        <dbReference type="Pfam" id="PF12896"/>
    </source>
</evidence>
<dbReference type="InterPro" id="IPR024789">
    <property type="entry name" value="APC4"/>
</dbReference>
<evidence type="ECO:0000256" key="4">
    <source>
        <dbReference type="ARBA" id="ARBA00022786"/>
    </source>
</evidence>
<name>A0AAD4QTR4_9AGAM</name>
<evidence type="ECO:0000256" key="5">
    <source>
        <dbReference type="ARBA" id="ARBA00023306"/>
    </source>
</evidence>
<comment type="caution">
    <text evidence="8">The sequence shown here is derived from an EMBL/GenBank/DDBJ whole genome shotgun (WGS) entry which is preliminary data.</text>
</comment>
<evidence type="ECO:0000313" key="9">
    <source>
        <dbReference type="Proteomes" id="UP001203297"/>
    </source>
</evidence>
<dbReference type="GO" id="GO:0070979">
    <property type="term" value="P:protein K11-linked ubiquitination"/>
    <property type="evidence" value="ECO:0007669"/>
    <property type="project" value="TreeGrafter"/>
</dbReference>
<dbReference type="InterPro" id="IPR024977">
    <property type="entry name" value="Apc4-like_WD40_dom"/>
</dbReference>
<evidence type="ECO:0000259" key="6">
    <source>
        <dbReference type="Pfam" id="PF12894"/>
    </source>
</evidence>
<keyword evidence="3" id="KW-0498">Mitosis</keyword>
<evidence type="ECO:0000256" key="2">
    <source>
        <dbReference type="ARBA" id="ARBA00022618"/>
    </source>
</evidence>
<protein>
    <recommendedName>
        <fullName evidence="1">Anaphase-promoting complex subunit 4</fullName>
    </recommendedName>
</protein>
<keyword evidence="2" id="KW-0132">Cell division</keyword>
<organism evidence="8 9">
    <name type="scientific">Multifurca ochricompacta</name>
    <dbReference type="NCBI Taxonomy" id="376703"/>
    <lineage>
        <taxon>Eukaryota</taxon>
        <taxon>Fungi</taxon>
        <taxon>Dikarya</taxon>
        <taxon>Basidiomycota</taxon>
        <taxon>Agaricomycotina</taxon>
        <taxon>Agaricomycetes</taxon>
        <taxon>Russulales</taxon>
        <taxon>Russulaceae</taxon>
        <taxon>Multifurca</taxon>
    </lineage>
</organism>
<evidence type="ECO:0000313" key="8">
    <source>
        <dbReference type="EMBL" id="KAI0307739.1"/>
    </source>
</evidence>
<feature type="domain" description="Anaphase-promoting complex subunit 4-like WD40" evidence="6">
    <location>
        <begin position="28"/>
        <end position="106"/>
    </location>
</feature>
<proteinExistence type="predicted"/>
<dbReference type="EMBL" id="WTXG01000001">
    <property type="protein sequence ID" value="KAI0307739.1"/>
    <property type="molecule type" value="Genomic_DNA"/>
</dbReference>
<reference evidence="8" key="1">
    <citation type="journal article" date="2022" name="New Phytol.">
        <title>Evolutionary transition to the ectomycorrhizal habit in the genomes of a hyperdiverse lineage of mushroom-forming fungi.</title>
        <authorList>
            <person name="Looney B."/>
            <person name="Miyauchi S."/>
            <person name="Morin E."/>
            <person name="Drula E."/>
            <person name="Courty P.E."/>
            <person name="Kohler A."/>
            <person name="Kuo A."/>
            <person name="LaButti K."/>
            <person name="Pangilinan J."/>
            <person name="Lipzen A."/>
            <person name="Riley R."/>
            <person name="Andreopoulos W."/>
            <person name="He G."/>
            <person name="Johnson J."/>
            <person name="Nolan M."/>
            <person name="Tritt A."/>
            <person name="Barry K.W."/>
            <person name="Grigoriev I.V."/>
            <person name="Nagy L.G."/>
            <person name="Hibbett D."/>
            <person name="Henrissat B."/>
            <person name="Matheny P.B."/>
            <person name="Labbe J."/>
            <person name="Martin F.M."/>
        </authorList>
    </citation>
    <scope>NUCLEOTIDE SEQUENCE</scope>
    <source>
        <strain evidence="8">BPL690</strain>
    </source>
</reference>